<dbReference type="STRING" id="1648404.CP97_00190"/>
<protein>
    <submittedName>
        <fullName evidence="1">Response regulator receiver protein</fullName>
    </submittedName>
</protein>
<keyword evidence="2" id="KW-1185">Reference proteome</keyword>
<gene>
    <name evidence="1" type="ORF">CP97_00190</name>
</gene>
<organism evidence="1 2">
    <name type="scientific">Aurantiacibacter atlanticus</name>
    <dbReference type="NCBI Taxonomy" id="1648404"/>
    <lineage>
        <taxon>Bacteria</taxon>
        <taxon>Pseudomonadati</taxon>
        <taxon>Pseudomonadota</taxon>
        <taxon>Alphaproteobacteria</taxon>
        <taxon>Sphingomonadales</taxon>
        <taxon>Erythrobacteraceae</taxon>
        <taxon>Aurantiacibacter</taxon>
    </lineage>
</organism>
<dbReference type="EMBL" id="CP011310">
    <property type="protein sequence ID" value="AKQ40803.1"/>
    <property type="molecule type" value="Genomic_DNA"/>
</dbReference>
<dbReference type="KEGG" id="ery:CP97_00190"/>
<dbReference type="OrthoDB" id="8030657at2"/>
<evidence type="ECO:0000313" key="2">
    <source>
        <dbReference type="Proteomes" id="UP000059113"/>
    </source>
</evidence>
<name>A0A0H4VUT3_9SPHN</name>
<dbReference type="InterPro" id="IPR011006">
    <property type="entry name" value="CheY-like_superfamily"/>
</dbReference>
<dbReference type="PATRIC" id="fig|1648404.4.peg.41"/>
<reference evidence="1 2" key="1">
    <citation type="journal article" date="2015" name="Int. J. Syst. Evol. Microbiol.">
        <title>Erythrobacter atlanticus sp. nov., a bacterium from ocean sediment able to degrade polycyclic aromatic hydrocarbons.</title>
        <authorList>
            <person name="Zhuang L."/>
            <person name="Liu Y."/>
            <person name="Wang L."/>
            <person name="Wang W."/>
            <person name="Shao Z."/>
        </authorList>
    </citation>
    <scope>NUCLEOTIDE SEQUENCE [LARGE SCALE GENOMIC DNA]</scope>
    <source>
        <strain evidence="2">s21-N3</strain>
    </source>
</reference>
<dbReference type="Proteomes" id="UP000059113">
    <property type="component" value="Chromosome"/>
</dbReference>
<dbReference type="AlphaFoldDB" id="A0A0H4VUT3"/>
<accession>A0A0H4VUT3</accession>
<proteinExistence type="predicted"/>
<dbReference type="RefSeq" id="WP_048884286.1">
    <property type="nucleotide sequence ID" value="NZ_CP011310.1"/>
</dbReference>
<reference evidence="2" key="2">
    <citation type="submission" date="2015-04" db="EMBL/GenBank/DDBJ databases">
        <title>The complete genome sequence of Erythrobacter sp. s21-N3.</title>
        <authorList>
            <person name="Zhuang L."/>
            <person name="Liu Y."/>
            <person name="Shao Z."/>
        </authorList>
    </citation>
    <scope>NUCLEOTIDE SEQUENCE [LARGE SCALE GENOMIC DNA]</scope>
    <source>
        <strain evidence="2">s21-N3</strain>
    </source>
</reference>
<dbReference type="SUPFAM" id="SSF52172">
    <property type="entry name" value="CheY-like"/>
    <property type="match status" value="1"/>
</dbReference>
<evidence type="ECO:0000313" key="1">
    <source>
        <dbReference type="EMBL" id="AKQ40803.1"/>
    </source>
</evidence>
<sequence length="119" mass="12453">MVDQAKILLLVEDISVLSALRFSLSVEGFEIAEGIAKEGDLSTAAALVIDECYAGDGLVALDGLKRQGCCAPAIILATNPTVKLRARVAAANAELIEKPLLGDELSSAIRAIFETRKAA</sequence>